<protein>
    <recommendedName>
        <fullName evidence="3">Glutamine amidotransferase domain-containing protein</fullName>
    </recommendedName>
</protein>
<evidence type="ECO:0000313" key="1">
    <source>
        <dbReference type="EMBL" id="VUZ84388.1"/>
    </source>
</evidence>
<organism evidence="1 2">
    <name type="scientific">Candidatus Methylomirabilis lanthanidiphila</name>
    <dbReference type="NCBI Taxonomy" id="2211376"/>
    <lineage>
        <taxon>Bacteria</taxon>
        <taxon>Candidatus Methylomirabilota</taxon>
        <taxon>Candidatus Methylomirabilia</taxon>
        <taxon>Candidatus Methylomirabilales</taxon>
        <taxon>Candidatus Methylomirabilaceae</taxon>
        <taxon>Candidatus Methylomirabilis</taxon>
    </lineage>
</organism>
<dbReference type="EMBL" id="CABIKM010000011">
    <property type="protein sequence ID" value="VUZ84388.1"/>
    <property type="molecule type" value="Genomic_DNA"/>
</dbReference>
<dbReference type="Gene3D" id="3.40.50.880">
    <property type="match status" value="1"/>
</dbReference>
<reference evidence="1 2" key="1">
    <citation type="submission" date="2019-07" db="EMBL/GenBank/DDBJ databases">
        <authorList>
            <person name="Cremers G."/>
        </authorList>
    </citation>
    <scope>NUCLEOTIDE SEQUENCE [LARGE SCALE GENOMIC DNA]</scope>
</reference>
<evidence type="ECO:0000313" key="2">
    <source>
        <dbReference type="Proteomes" id="UP000334340"/>
    </source>
</evidence>
<dbReference type="PANTHER" id="PTHR37947:SF1">
    <property type="entry name" value="BLL2462 PROTEIN"/>
    <property type="match status" value="1"/>
</dbReference>
<dbReference type="Proteomes" id="UP000334340">
    <property type="component" value="Unassembled WGS sequence"/>
</dbReference>
<keyword evidence="2" id="KW-1185">Reference proteome</keyword>
<name>A0A564ZIN1_9BACT</name>
<evidence type="ECO:0008006" key="3">
    <source>
        <dbReference type="Google" id="ProtNLM"/>
    </source>
</evidence>
<proteinExistence type="predicted"/>
<dbReference type="SUPFAM" id="SSF52317">
    <property type="entry name" value="Class I glutamine amidotransferase-like"/>
    <property type="match status" value="1"/>
</dbReference>
<dbReference type="AlphaFoldDB" id="A0A564ZIN1"/>
<dbReference type="InterPro" id="IPR029062">
    <property type="entry name" value="Class_I_gatase-like"/>
</dbReference>
<accession>A0A564ZIN1</accession>
<sequence length="292" mass="31378">MRMPARFSLLSHHRLGYNPTRKGQVVREALKYVSLAARLLVIGAAAILGGELLGARDLRAEAEPMILTLGDLSYVAWSEVELRTGAIVRRELGETPLSVFSVVVLSNVSYESLPEAARDGLSDYVSRGGSLLFTGGKQSYGSGGYAGTALGDLLPLKPSRDDWLPHPFGPTLIFQPDHTILRDVVIPTMAFFNELDLNSGAVEIAQYRKASKAAFTGGGDPGGGDIAGGGRRPMPLIAERSIGPGTILAIALDMTLTGEWKDRDRFMQNCVEYLLQRSKVEPLGPPKGSVTK</sequence>
<gene>
    <name evidence="1" type="ORF">MELA_00759</name>
</gene>
<dbReference type="PANTHER" id="PTHR37947">
    <property type="entry name" value="BLL2462 PROTEIN"/>
    <property type="match status" value="1"/>
</dbReference>